<name>A0A9P6QTH4_9FUNG</name>
<dbReference type="InterPro" id="IPR017144">
    <property type="entry name" value="Xaa-Arg_dipeptidase"/>
</dbReference>
<evidence type="ECO:0000259" key="3">
    <source>
        <dbReference type="Pfam" id="PF07687"/>
    </source>
</evidence>
<dbReference type="AlphaFoldDB" id="A0A9P6QTH4"/>
<keyword evidence="5" id="KW-1185">Reference proteome</keyword>
<evidence type="ECO:0000313" key="4">
    <source>
        <dbReference type="EMBL" id="KAG0290036.1"/>
    </source>
</evidence>
<dbReference type="PIRSF" id="PIRSF037226">
    <property type="entry name" value="Amidohydrolase_ACY1L2_prd"/>
    <property type="match status" value="1"/>
</dbReference>
<evidence type="ECO:0000256" key="1">
    <source>
        <dbReference type="ARBA" id="ARBA00006247"/>
    </source>
</evidence>
<evidence type="ECO:0000256" key="2">
    <source>
        <dbReference type="PIRNR" id="PIRNR037226"/>
    </source>
</evidence>
<dbReference type="SUPFAM" id="SSF55031">
    <property type="entry name" value="Bacterial exopeptidase dimerisation domain"/>
    <property type="match status" value="1"/>
</dbReference>
<dbReference type="Pfam" id="PF07687">
    <property type="entry name" value="M20_dimer"/>
    <property type="match status" value="1"/>
</dbReference>
<evidence type="ECO:0000313" key="5">
    <source>
        <dbReference type="Proteomes" id="UP000823405"/>
    </source>
</evidence>
<feature type="domain" description="Peptidase M20 dimerisation" evidence="3">
    <location>
        <begin position="193"/>
        <end position="288"/>
    </location>
</feature>
<dbReference type="PANTHER" id="PTHR30575:SF0">
    <property type="entry name" value="XAA-ARG DIPEPTIDASE"/>
    <property type="match status" value="1"/>
</dbReference>
<dbReference type="Gene3D" id="3.30.70.360">
    <property type="match status" value="1"/>
</dbReference>
<gene>
    <name evidence="4" type="ORF">BGZ97_006290</name>
</gene>
<dbReference type="InterPro" id="IPR052030">
    <property type="entry name" value="Peptidase_M20/M20A_hydrolases"/>
</dbReference>
<dbReference type="InterPro" id="IPR002933">
    <property type="entry name" value="Peptidase_M20"/>
</dbReference>
<dbReference type="InterPro" id="IPR036264">
    <property type="entry name" value="Bact_exopeptidase_dim_dom"/>
</dbReference>
<dbReference type="Proteomes" id="UP000823405">
    <property type="component" value="Unassembled WGS sequence"/>
</dbReference>
<organism evidence="4 5">
    <name type="scientific">Linnemannia gamsii</name>
    <dbReference type="NCBI Taxonomy" id="64522"/>
    <lineage>
        <taxon>Eukaryota</taxon>
        <taxon>Fungi</taxon>
        <taxon>Fungi incertae sedis</taxon>
        <taxon>Mucoromycota</taxon>
        <taxon>Mortierellomycotina</taxon>
        <taxon>Mortierellomycetes</taxon>
        <taxon>Mortierellales</taxon>
        <taxon>Mortierellaceae</taxon>
        <taxon>Linnemannia</taxon>
    </lineage>
</organism>
<dbReference type="InterPro" id="IPR011650">
    <property type="entry name" value="Peptidase_M20_dimer"/>
</dbReference>
<proteinExistence type="inferred from homology"/>
<protein>
    <recommendedName>
        <fullName evidence="2">Peptidase M20 domain-containing protein 2</fullName>
    </recommendedName>
</protein>
<dbReference type="CDD" id="cd05672">
    <property type="entry name" value="M20_ACY1L2-like"/>
    <property type="match status" value="1"/>
</dbReference>
<dbReference type="Gene3D" id="3.40.630.10">
    <property type="entry name" value="Zn peptidases"/>
    <property type="match status" value="1"/>
</dbReference>
<dbReference type="InterPro" id="IPR017439">
    <property type="entry name" value="Amidohydrolase"/>
</dbReference>
<dbReference type="PANTHER" id="PTHR30575">
    <property type="entry name" value="PEPTIDASE M20"/>
    <property type="match status" value="1"/>
</dbReference>
<dbReference type="FunFam" id="3.30.70.360:FF:000004">
    <property type="entry name" value="Peptidase M20 domain-containing protein 2"/>
    <property type="match status" value="1"/>
</dbReference>
<dbReference type="GO" id="GO:0016805">
    <property type="term" value="F:dipeptidase activity"/>
    <property type="evidence" value="ECO:0007669"/>
    <property type="project" value="InterPro"/>
</dbReference>
<dbReference type="EMBL" id="JAAAIN010002792">
    <property type="protein sequence ID" value="KAG0290036.1"/>
    <property type="molecule type" value="Genomic_DNA"/>
</dbReference>
<comment type="similarity">
    <text evidence="1 2">Belongs to the peptidase M20A family.</text>
</comment>
<comment type="caution">
    <text evidence="4">The sequence shown here is derived from an EMBL/GenBank/DDBJ whole genome shotgun (WGS) entry which is preliminary data.</text>
</comment>
<dbReference type="SUPFAM" id="SSF53187">
    <property type="entry name" value="Zn-dependent exopeptidases"/>
    <property type="match status" value="1"/>
</dbReference>
<reference evidence="4" key="1">
    <citation type="journal article" date="2020" name="Fungal Divers.">
        <title>Resolving the Mortierellaceae phylogeny through synthesis of multi-gene phylogenetics and phylogenomics.</title>
        <authorList>
            <person name="Vandepol N."/>
            <person name="Liber J."/>
            <person name="Desiro A."/>
            <person name="Na H."/>
            <person name="Kennedy M."/>
            <person name="Barry K."/>
            <person name="Grigoriev I.V."/>
            <person name="Miller A.N."/>
            <person name="O'Donnell K."/>
            <person name="Stajich J.E."/>
            <person name="Bonito G."/>
        </authorList>
    </citation>
    <scope>NUCLEOTIDE SEQUENCE</scope>
    <source>
        <strain evidence="4">NVP60</strain>
    </source>
</reference>
<accession>A0A9P6QTH4</accession>
<dbReference type="OrthoDB" id="6119954at2759"/>
<sequence length="448" mass="47437">MTNTVSARDPKIANDVKQAIDSETASLREVSLQIHSNPELGYEEVFAHKILTDYIEERGFTVTRHAYDLKTAFVAEYVSPAAKALIADGHEDQVRTVGFISEYDALPFGDARGHACGHNLIAIVGLASALGAKVALEKNNLVGRIKLFGTPAEETTGGKIDMINKGAFDGLDACMMSHPAPADVVYCTILSVGGMTVEYFGKASHASASPWEGVNALDAMVHAYNGLALVRQQTAPTSRIHCVITNGGAAANIIPDYASGKIMYRATSSDDHTKVHDAVMKVVNAAAEATGCTVKITKEMEYQPVPINEQLASRYASYTTDLGVKYLPRAVQETLPSGSTDMGNVAHVVPGIHPVYNIVGLNGEIDRSVSNHSFGFVAQAKAEVAHEASLRSAKGLALTGIDVLIEEGFAASIKESFEQQVPKGGSGLSSLEQKFKAMAGIGAGCGCH</sequence>
<dbReference type="NCBIfam" id="TIGR01891">
    <property type="entry name" value="amidohydrolases"/>
    <property type="match status" value="1"/>
</dbReference>
<dbReference type="Pfam" id="PF01546">
    <property type="entry name" value="Peptidase_M20"/>
    <property type="match status" value="1"/>
</dbReference>